<feature type="compositionally biased region" description="Polar residues" evidence="1">
    <location>
        <begin position="178"/>
        <end position="187"/>
    </location>
</feature>
<proteinExistence type="predicted"/>
<protein>
    <submittedName>
        <fullName evidence="2">Uncharacterized protein</fullName>
    </submittedName>
</protein>
<sequence>MTAVSTLILICDNEYVLRASRGRVLFDNYSHFEENAEQEIVLELDGSNDLALDRASPPEDASVPIVLSPPSTSRFELSVNNATSFPFKSMLSLKAPRTFTVKFRPPRVTENDYAWDNFQDRIVINTRLSKLVIHLEAWKHVFSPGQERSLLHPASLPDVKAPPLKIFEAIERSAVKNDSSNLRTESLPSSPPVSSVPSTTNVRLPVVTLIQSEREAREVILKLRRRRNYHNNTSKLPDNSSTSVADTELFPETVALDARTKADLENFNNLVVAAKDAVRKESEQAKSELAYYQQLLPKSSSAPETSPPLQNSRRTRHISVACKRSFKIPSLARSTSREATTGMFSSENNQEMSSLEQVSKQPNLPASQRLTKLESLSDSAIFSQTPRQQTQ</sequence>
<feature type="compositionally biased region" description="Polar residues" evidence="1">
    <location>
        <begin position="296"/>
        <end position="312"/>
    </location>
</feature>
<feature type="region of interest" description="Disordered" evidence="1">
    <location>
        <begin position="331"/>
        <end position="391"/>
    </location>
</feature>
<name>A0A833TDX0_PHYIN</name>
<accession>A0A833TDX0</accession>
<feature type="region of interest" description="Disordered" evidence="1">
    <location>
        <begin position="296"/>
        <end position="316"/>
    </location>
</feature>
<dbReference type="EMBL" id="JAACNO010000374">
    <property type="protein sequence ID" value="KAF4147988.1"/>
    <property type="molecule type" value="Genomic_DNA"/>
</dbReference>
<evidence type="ECO:0000313" key="2">
    <source>
        <dbReference type="EMBL" id="KAF4040904.1"/>
    </source>
</evidence>
<gene>
    <name evidence="2" type="ORF">GN244_ATG06947</name>
    <name evidence="3" type="ORF">GN958_ATG02798</name>
</gene>
<dbReference type="EMBL" id="WSZM01000135">
    <property type="protein sequence ID" value="KAF4040904.1"/>
    <property type="molecule type" value="Genomic_DNA"/>
</dbReference>
<evidence type="ECO:0000256" key="1">
    <source>
        <dbReference type="SAM" id="MobiDB-lite"/>
    </source>
</evidence>
<keyword evidence="4" id="KW-1185">Reference proteome</keyword>
<reference evidence="2" key="1">
    <citation type="submission" date="2020-04" db="EMBL/GenBank/DDBJ databases">
        <title>Hybrid Assembly of Korean Phytophthora infestans isolates.</title>
        <authorList>
            <person name="Prokchorchik M."/>
            <person name="Lee Y."/>
            <person name="Seo J."/>
            <person name="Cho J.-H."/>
            <person name="Park Y.-E."/>
            <person name="Jang D.-C."/>
            <person name="Im J.-S."/>
            <person name="Choi J.-G."/>
            <person name="Park H.-J."/>
            <person name="Lee G.-B."/>
            <person name="Lee Y.-G."/>
            <person name="Hong S.-Y."/>
            <person name="Cho K."/>
            <person name="Sohn K.H."/>
        </authorList>
    </citation>
    <scope>NUCLEOTIDE SEQUENCE</scope>
    <source>
        <strain evidence="2">KR_1_A1</strain>
        <strain evidence="3">KR_2_A2</strain>
    </source>
</reference>
<evidence type="ECO:0000313" key="4">
    <source>
        <dbReference type="Proteomes" id="UP000602510"/>
    </source>
</evidence>
<organism evidence="2 4">
    <name type="scientific">Phytophthora infestans</name>
    <name type="common">Potato late blight agent</name>
    <name type="synonym">Botrytis infestans</name>
    <dbReference type="NCBI Taxonomy" id="4787"/>
    <lineage>
        <taxon>Eukaryota</taxon>
        <taxon>Sar</taxon>
        <taxon>Stramenopiles</taxon>
        <taxon>Oomycota</taxon>
        <taxon>Peronosporomycetes</taxon>
        <taxon>Peronosporales</taxon>
        <taxon>Peronosporaceae</taxon>
        <taxon>Phytophthora</taxon>
    </lineage>
</organism>
<feature type="compositionally biased region" description="Polar residues" evidence="1">
    <location>
        <begin position="332"/>
        <end position="391"/>
    </location>
</feature>
<dbReference type="Proteomes" id="UP000704712">
    <property type="component" value="Unassembled WGS sequence"/>
</dbReference>
<dbReference type="AlphaFoldDB" id="A0A833TDX0"/>
<dbReference type="Proteomes" id="UP000602510">
    <property type="component" value="Unassembled WGS sequence"/>
</dbReference>
<feature type="region of interest" description="Disordered" evidence="1">
    <location>
        <begin position="178"/>
        <end position="198"/>
    </location>
</feature>
<comment type="caution">
    <text evidence="2">The sequence shown here is derived from an EMBL/GenBank/DDBJ whole genome shotgun (WGS) entry which is preliminary data.</text>
</comment>
<evidence type="ECO:0000313" key="3">
    <source>
        <dbReference type="EMBL" id="KAF4147988.1"/>
    </source>
</evidence>